<dbReference type="Gene3D" id="2.60.120.620">
    <property type="entry name" value="q2cbj1_9rhob like domain"/>
    <property type="match status" value="1"/>
</dbReference>
<sequence>MSLTFSKRTNIPTHKSLRLKITAVSPTSLFALLLFMLITLLIFAFGSAEAQTATTTLDDQYLVVEYLNTQAVLTDTLRRYIEALQQKIRVIKSKTNEIKAINNVAAADMHKYVSNPLNSLTILKRFTSDWQMLRQYAHNIDSTTEIVKNLTITRKSLKFPTESDFDEAALNLLRIQGVYQLEPERLAVGEVNGIKLGPAMSWSDCLEIGRKSVKNGDFVIAKFWMEVALGKLPATAGASMAAANATEGMSSSERRSVEAENARLQIMEALAIIESNMGNLDSALDIINTLLKKHPKNKNLLKTKTRVERKFRKPTKKSKKASKQSKVNKVQSDKSVEELLIEEICRAATNIDAASSSGAFSSSAADCRLIYGNLPELLLQPLQVELLSLDPYIAIYHNVLSAQEISDLQQIIADADDGDEAAVAKLLKRKSTTERLQRATGHAGRKWGAWQMERWTFEDDVHTETLLPATTEIMANVLLNLQTAKLGGAIVFPQLELGITLPTNALLYWTQLNEYHQYDYRSKQHVCPVIVGTQLAAYTSIQA</sequence>
<gene>
    <name evidence="2" type="primary">P4HA2_7</name>
    <name evidence="2" type="ORF">c0_g1_i1</name>
</gene>
<dbReference type="Gene3D" id="1.25.40.10">
    <property type="entry name" value="Tetratricopeptide repeat domain"/>
    <property type="match status" value="1"/>
</dbReference>
<dbReference type="GeneID" id="108972398"/>
<organism evidence="2">
    <name type="scientific">Bactrocera latifrons</name>
    <name type="common">Malaysian fruit fly</name>
    <name type="synonym">Chaetodacus latifrons</name>
    <dbReference type="NCBI Taxonomy" id="174628"/>
    <lineage>
        <taxon>Eukaryota</taxon>
        <taxon>Metazoa</taxon>
        <taxon>Ecdysozoa</taxon>
        <taxon>Arthropoda</taxon>
        <taxon>Hexapoda</taxon>
        <taxon>Insecta</taxon>
        <taxon>Pterygota</taxon>
        <taxon>Neoptera</taxon>
        <taxon>Endopterygota</taxon>
        <taxon>Diptera</taxon>
        <taxon>Brachycera</taxon>
        <taxon>Muscomorpha</taxon>
        <taxon>Tephritoidea</taxon>
        <taxon>Tephritidae</taxon>
        <taxon>Bactrocera</taxon>
        <taxon>Bactrocera</taxon>
    </lineage>
</organism>
<proteinExistence type="predicted"/>
<dbReference type="InterPro" id="IPR011990">
    <property type="entry name" value="TPR-like_helical_dom_sf"/>
</dbReference>
<feature type="domain" description="Prolyl 4-hydroxylase N-terminal" evidence="1">
    <location>
        <begin position="65"/>
        <end position="193"/>
    </location>
</feature>
<dbReference type="EMBL" id="GDHF01030022">
    <property type="protein sequence ID" value="JAI22292.1"/>
    <property type="molecule type" value="Transcribed_RNA"/>
</dbReference>
<evidence type="ECO:0000313" key="2">
    <source>
        <dbReference type="EMBL" id="JAI22292.1"/>
    </source>
</evidence>
<dbReference type="InterPro" id="IPR013547">
    <property type="entry name" value="P4H_N"/>
</dbReference>
<dbReference type="Gene3D" id="6.10.140.1460">
    <property type="match status" value="1"/>
</dbReference>
<name>A0A0K8U6L5_BACLA</name>
<dbReference type="AlphaFoldDB" id="A0A0K8U6L5"/>
<evidence type="ECO:0000259" key="1">
    <source>
        <dbReference type="Pfam" id="PF08336"/>
    </source>
</evidence>
<protein>
    <submittedName>
        <fullName evidence="2">Prolyl 4-hydroxylase subunit alpha-2</fullName>
    </submittedName>
</protein>
<accession>A0A0K8U6L5</accession>
<dbReference type="SUPFAM" id="SSF48452">
    <property type="entry name" value="TPR-like"/>
    <property type="match status" value="1"/>
</dbReference>
<dbReference type="GO" id="GO:0004656">
    <property type="term" value="F:procollagen-proline 4-dioxygenase activity"/>
    <property type="evidence" value="ECO:0007669"/>
    <property type="project" value="InterPro"/>
</dbReference>
<dbReference type="Pfam" id="PF08336">
    <property type="entry name" value="P4Ha_N"/>
    <property type="match status" value="1"/>
</dbReference>
<dbReference type="GO" id="GO:0005783">
    <property type="term" value="C:endoplasmic reticulum"/>
    <property type="evidence" value="ECO:0007669"/>
    <property type="project" value="InterPro"/>
</dbReference>
<reference evidence="2" key="1">
    <citation type="submission" date="2015-06" db="EMBL/GenBank/DDBJ databases">
        <authorList>
            <person name="Hoefler B.C."/>
            <person name="Straight P.D."/>
        </authorList>
    </citation>
    <scope>NUCLEOTIDE SEQUENCE</scope>
</reference>
<dbReference type="OrthoDB" id="7882996at2759"/>